<name>A0A6A6R827_9PEZI</name>
<protein>
    <submittedName>
        <fullName evidence="2">Uncharacterized protein</fullName>
    </submittedName>
</protein>
<evidence type="ECO:0000313" key="3">
    <source>
        <dbReference type="Proteomes" id="UP000799750"/>
    </source>
</evidence>
<feature type="region of interest" description="Disordered" evidence="1">
    <location>
        <begin position="1"/>
        <end position="88"/>
    </location>
</feature>
<evidence type="ECO:0000256" key="1">
    <source>
        <dbReference type="SAM" id="MobiDB-lite"/>
    </source>
</evidence>
<proteinExistence type="predicted"/>
<sequence>MARGPATRGKAAHTPAPCLNHRNLFSQAATQRAPASRQRRCPRFPGLLPSSSQEPPCPLPRGSPRGDITAVSPASTCGPDASRGTDAAPELQQRCVHWHIDPRTRVVEQPGRRESNAGAILPSGDLIGLWQALGPSVPATGSPCLSVVCSPI</sequence>
<accession>A0A6A6R827</accession>
<gene>
    <name evidence="2" type="ORF">BU16DRAFT_535182</name>
</gene>
<dbReference type="AlphaFoldDB" id="A0A6A6R827"/>
<reference evidence="2" key="1">
    <citation type="journal article" date="2020" name="Stud. Mycol.">
        <title>101 Dothideomycetes genomes: a test case for predicting lifestyles and emergence of pathogens.</title>
        <authorList>
            <person name="Haridas S."/>
            <person name="Albert R."/>
            <person name="Binder M."/>
            <person name="Bloem J."/>
            <person name="Labutti K."/>
            <person name="Salamov A."/>
            <person name="Andreopoulos B."/>
            <person name="Baker S."/>
            <person name="Barry K."/>
            <person name="Bills G."/>
            <person name="Bluhm B."/>
            <person name="Cannon C."/>
            <person name="Castanera R."/>
            <person name="Culley D."/>
            <person name="Daum C."/>
            <person name="Ezra D."/>
            <person name="Gonzalez J."/>
            <person name="Henrissat B."/>
            <person name="Kuo A."/>
            <person name="Liang C."/>
            <person name="Lipzen A."/>
            <person name="Lutzoni F."/>
            <person name="Magnuson J."/>
            <person name="Mondo S."/>
            <person name="Nolan M."/>
            <person name="Ohm R."/>
            <person name="Pangilinan J."/>
            <person name="Park H.-J."/>
            <person name="Ramirez L."/>
            <person name="Alfaro M."/>
            <person name="Sun H."/>
            <person name="Tritt A."/>
            <person name="Yoshinaga Y."/>
            <person name="Zwiers L.-H."/>
            <person name="Turgeon B."/>
            <person name="Goodwin S."/>
            <person name="Spatafora J."/>
            <person name="Crous P."/>
            <person name="Grigoriev I."/>
        </authorList>
    </citation>
    <scope>NUCLEOTIDE SEQUENCE</scope>
    <source>
        <strain evidence="2">CBS 269.34</strain>
    </source>
</reference>
<dbReference type="EMBL" id="MU004183">
    <property type="protein sequence ID" value="KAF2500616.1"/>
    <property type="molecule type" value="Genomic_DNA"/>
</dbReference>
<dbReference type="Proteomes" id="UP000799750">
    <property type="component" value="Unassembled WGS sequence"/>
</dbReference>
<evidence type="ECO:0000313" key="2">
    <source>
        <dbReference type="EMBL" id="KAF2500616.1"/>
    </source>
</evidence>
<keyword evidence="3" id="KW-1185">Reference proteome</keyword>
<organism evidence="2 3">
    <name type="scientific">Lophium mytilinum</name>
    <dbReference type="NCBI Taxonomy" id="390894"/>
    <lineage>
        <taxon>Eukaryota</taxon>
        <taxon>Fungi</taxon>
        <taxon>Dikarya</taxon>
        <taxon>Ascomycota</taxon>
        <taxon>Pezizomycotina</taxon>
        <taxon>Dothideomycetes</taxon>
        <taxon>Pleosporomycetidae</taxon>
        <taxon>Mytilinidiales</taxon>
        <taxon>Mytilinidiaceae</taxon>
        <taxon>Lophium</taxon>
    </lineage>
</organism>